<comment type="function">
    <text evidence="10">Part of a membrane-bound complex that couples electron transfer with translocation of ions across the membrane.</text>
</comment>
<sequence length="321" mass="34280">MERSFIVSSSPHIRDNISTRRIMLDVIIALIPASLAGVYFFGPRTLLVILVSILACVLSEYLSGKLMKRSNTISDLSAVVTGLILALNLPPTVPLWMVVVGAVVAIVVIKQLFGGMGQNFINPALGARVFLFISYANRMTNWVIPGTDAVSSATPLGLLKAEDAAQVVLPSYKDLFFGNIGGCIGEVSAAALLIGGIYLVARKVIGPEIPLTYIGTLGLFTWIFGGPTLFSGDFVYHILSGGLLLGAIYMATDYTTSPMTTKGRIIMGIGCGLLTGIIRLYTNYPEGASFAILIMNVMVPLIDRYTVPKSFGGGKAVERYS</sequence>
<accession>A0AB36TDG0</accession>
<dbReference type="GO" id="GO:0055085">
    <property type="term" value="P:transmembrane transport"/>
    <property type="evidence" value="ECO:0007669"/>
    <property type="project" value="InterPro"/>
</dbReference>
<keyword evidence="5 10" id="KW-0812">Transmembrane</keyword>
<name>A0AB36TDG0_ACETH</name>
<keyword evidence="10" id="KW-1003">Cell membrane</keyword>
<evidence type="ECO:0000313" key="12">
    <source>
        <dbReference type="Proteomes" id="UP000223596"/>
    </source>
</evidence>
<protein>
    <recommendedName>
        <fullName evidence="10">Ion-translocating oxidoreductase complex subunit D</fullName>
        <ecNumber evidence="10">7.-.-.-</ecNumber>
    </recommendedName>
    <alternativeName>
        <fullName evidence="10">Rnf electron transport complex subunit D</fullName>
    </alternativeName>
</protein>
<feature type="transmembrane region" description="Helical" evidence="10">
    <location>
        <begin position="264"/>
        <end position="282"/>
    </location>
</feature>
<keyword evidence="8 10" id="KW-1133">Transmembrane helix</keyword>
<feature type="transmembrane region" description="Helical" evidence="10">
    <location>
        <begin position="46"/>
        <end position="63"/>
    </location>
</feature>
<dbReference type="AlphaFoldDB" id="A0AB36TDG0"/>
<evidence type="ECO:0000256" key="6">
    <source>
        <dbReference type="ARBA" id="ARBA00022967"/>
    </source>
</evidence>
<keyword evidence="9 10" id="KW-0472">Membrane</keyword>
<proteinExistence type="inferred from homology"/>
<dbReference type="NCBIfam" id="TIGR01946">
    <property type="entry name" value="rnfD"/>
    <property type="match status" value="1"/>
</dbReference>
<organism evidence="11 12">
    <name type="scientific">Acetivibrio thermocellus AD2</name>
    <dbReference type="NCBI Taxonomy" id="1138384"/>
    <lineage>
        <taxon>Bacteria</taxon>
        <taxon>Bacillati</taxon>
        <taxon>Bacillota</taxon>
        <taxon>Clostridia</taxon>
        <taxon>Eubacteriales</taxon>
        <taxon>Oscillospiraceae</taxon>
        <taxon>Acetivibrio</taxon>
    </lineage>
</organism>
<comment type="similarity">
    <text evidence="10">Belongs to the NqrB/RnfD family.</text>
</comment>
<comment type="cofactor">
    <cofactor evidence="10">
        <name>FMN</name>
        <dbReference type="ChEBI" id="CHEBI:58210"/>
    </cofactor>
</comment>
<comment type="subcellular location">
    <subcellularLocation>
        <location evidence="10">Cell membrane</location>
        <topology evidence="10">Multi-pass membrane protein</topology>
    </subcellularLocation>
</comment>
<evidence type="ECO:0000256" key="10">
    <source>
        <dbReference type="HAMAP-Rule" id="MF_00462"/>
    </source>
</evidence>
<keyword evidence="3 10" id="KW-0285">Flavoprotein</keyword>
<feature type="transmembrane region" description="Helical" evidence="10">
    <location>
        <begin position="176"/>
        <end position="199"/>
    </location>
</feature>
<feature type="transmembrane region" description="Helical" evidence="10">
    <location>
        <begin position="234"/>
        <end position="252"/>
    </location>
</feature>
<evidence type="ECO:0000256" key="2">
    <source>
        <dbReference type="ARBA" id="ARBA00022553"/>
    </source>
</evidence>
<evidence type="ECO:0000256" key="7">
    <source>
        <dbReference type="ARBA" id="ARBA00022982"/>
    </source>
</evidence>
<feature type="transmembrane region" description="Helical" evidence="10">
    <location>
        <begin position="211"/>
        <end position="228"/>
    </location>
</feature>
<gene>
    <name evidence="10" type="primary">rnfD</name>
    <name evidence="11" type="ORF">M972_1166</name>
</gene>
<dbReference type="PANTHER" id="PTHR30578">
    <property type="entry name" value="ELECTRON TRANSPORT COMPLEX PROTEIN RNFD"/>
    <property type="match status" value="1"/>
</dbReference>
<dbReference type="Pfam" id="PF03116">
    <property type="entry name" value="NQR2_RnfD_RnfE"/>
    <property type="match status" value="1"/>
</dbReference>
<evidence type="ECO:0000256" key="8">
    <source>
        <dbReference type="ARBA" id="ARBA00022989"/>
    </source>
</evidence>
<evidence type="ECO:0000256" key="5">
    <source>
        <dbReference type="ARBA" id="ARBA00022692"/>
    </source>
</evidence>
<comment type="caution">
    <text evidence="11">The sequence shown here is derived from an EMBL/GenBank/DDBJ whole genome shotgun (WGS) entry which is preliminary data.</text>
</comment>
<dbReference type="HAMAP" id="MF_00462">
    <property type="entry name" value="RsxD_RnfD"/>
    <property type="match status" value="1"/>
</dbReference>
<keyword evidence="7 10" id="KW-0249">Electron transport</keyword>
<dbReference type="RefSeq" id="WP_003513209.1">
    <property type="nucleotide sequence ID" value="NZ_CP013828.1"/>
</dbReference>
<evidence type="ECO:0000256" key="9">
    <source>
        <dbReference type="ARBA" id="ARBA00023136"/>
    </source>
</evidence>
<dbReference type="EC" id="7.-.-.-" evidence="10"/>
<keyword evidence="2 10" id="KW-0597">Phosphoprotein</keyword>
<evidence type="ECO:0000256" key="4">
    <source>
        <dbReference type="ARBA" id="ARBA00022643"/>
    </source>
</evidence>
<reference evidence="11 12" key="1">
    <citation type="submission" date="2017-09" db="EMBL/GenBank/DDBJ databases">
        <title>Evaluation of Pacific Biosciences Sequencing Technology to Finishing C. thermocellum Genome Sequences.</title>
        <authorList>
            <person name="Brown S."/>
        </authorList>
    </citation>
    <scope>NUCLEOTIDE SEQUENCE [LARGE SCALE GENOMIC DNA]</scope>
    <source>
        <strain evidence="11 12">AD2</strain>
    </source>
</reference>
<dbReference type="PANTHER" id="PTHR30578:SF0">
    <property type="entry name" value="ION-TRANSLOCATING OXIDOREDUCTASE COMPLEX SUBUNIT D"/>
    <property type="match status" value="1"/>
</dbReference>
<dbReference type="Proteomes" id="UP000223596">
    <property type="component" value="Unassembled WGS sequence"/>
</dbReference>
<feature type="transmembrane region" description="Helical" evidence="10">
    <location>
        <begin position="72"/>
        <end position="89"/>
    </location>
</feature>
<evidence type="ECO:0000313" key="11">
    <source>
        <dbReference type="EMBL" id="PFH01336.1"/>
    </source>
</evidence>
<dbReference type="GO" id="GO:0022900">
    <property type="term" value="P:electron transport chain"/>
    <property type="evidence" value="ECO:0007669"/>
    <property type="project" value="UniProtKB-UniRule"/>
</dbReference>
<dbReference type="GO" id="GO:0005886">
    <property type="term" value="C:plasma membrane"/>
    <property type="evidence" value="ECO:0007669"/>
    <property type="project" value="UniProtKB-SubCell"/>
</dbReference>
<evidence type="ECO:0000256" key="3">
    <source>
        <dbReference type="ARBA" id="ARBA00022630"/>
    </source>
</evidence>
<feature type="transmembrane region" description="Helical" evidence="10">
    <location>
        <begin position="21"/>
        <end position="40"/>
    </location>
</feature>
<dbReference type="EMBL" id="PDBW01000001">
    <property type="protein sequence ID" value="PFH01336.1"/>
    <property type="molecule type" value="Genomic_DNA"/>
</dbReference>
<keyword evidence="6 10" id="KW-1278">Translocase</keyword>
<keyword evidence="1 10" id="KW-0813">Transport</keyword>
<feature type="modified residue" description="FMN phosphoryl threonine" evidence="10">
    <location>
        <position position="154"/>
    </location>
</feature>
<keyword evidence="4 10" id="KW-0288">FMN</keyword>
<evidence type="ECO:0000256" key="1">
    <source>
        <dbReference type="ARBA" id="ARBA00022448"/>
    </source>
</evidence>
<dbReference type="InterPro" id="IPR011303">
    <property type="entry name" value="RnfD_bac"/>
</dbReference>
<dbReference type="InterPro" id="IPR004338">
    <property type="entry name" value="NqrB/RnfD"/>
</dbReference>
<comment type="subunit">
    <text evidence="10">The complex is composed of six subunits: RnfA, RnfB, RnfC, RnfD, RnfE and RnfG.</text>
</comment>